<dbReference type="AlphaFoldDB" id="A0A2Z5N051"/>
<sequence>MLVSLESRDARNTQRTAPCAPRRDPTSVGTRVAAGSPLFRSAAARPARERATRYEMRAATWRPGAA</sequence>
<evidence type="ECO:0000313" key="3">
    <source>
        <dbReference type="Proteomes" id="UP000253104"/>
    </source>
</evidence>
<reference evidence="2 3" key="1">
    <citation type="journal article" date="2018" name="ISME J.">
        <title>Involvement of Burkholderiaceae and sulfurous volatiles in disease-suppressive soils.</title>
        <authorList>
            <person name="Carrion V.J."/>
            <person name="Cordovez V."/>
            <person name="Tyc O."/>
            <person name="Etalo D.W."/>
            <person name="de Bruijn I."/>
            <person name="de Jager V.C."/>
            <person name="Medema M.H."/>
            <person name="Eberl L."/>
            <person name="Raaijmakers J.M."/>
        </authorList>
    </citation>
    <scope>NUCLEOTIDE SEQUENCE [LARGE SCALE GENOMIC DNA]</scope>
    <source>
        <strain evidence="3">mHSR5</strain>
    </source>
</reference>
<evidence type="ECO:0000313" key="2">
    <source>
        <dbReference type="EMBL" id="AXF22983.1"/>
    </source>
</evidence>
<organism evidence="2 3">
    <name type="scientific">Burkholderia pyrrocinia</name>
    <name type="common">Pseudomonas pyrrocinia</name>
    <dbReference type="NCBI Taxonomy" id="60550"/>
    <lineage>
        <taxon>Bacteria</taxon>
        <taxon>Pseudomonadati</taxon>
        <taxon>Pseudomonadota</taxon>
        <taxon>Betaproteobacteria</taxon>
        <taxon>Burkholderiales</taxon>
        <taxon>Burkholderiaceae</taxon>
        <taxon>Burkholderia</taxon>
        <taxon>Burkholderia cepacia complex</taxon>
    </lineage>
</organism>
<proteinExistence type="predicted"/>
<dbReference type="Proteomes" id="UP000253104">
    <property type="component" value="Chromosome mHSR5_B"/>
</dbReference>
<feature type="region of interest" description="Disordered" evidence="1">
    <location>
        <begin position="1"/>
        <end position="31"/>
    </location>
</feature>
<accession>A0A2Z5N051</accession>
<name>A0A2Z5N051_BURPY</name>
<feature type="compositionally biased region" description="Basic and acidic residues" evidence="1">
    <location>
        <begin position="1"/>
        <end position="12"/>
    </location>
</feature>
<protein>
    <submittedName>
        <fullName evidence="2">Uncharacterized protein</fullName>
    </submittedName>
</protein>
<dbReference type="EMBL" id="CP024903">
    <property type="protein sequence ID" value="AXF22983.1"/>
    <property type="molecule type" value="Genomic_DNA"/>
</dbReference>
<evidence type="ECO:0000256" key="1">
    <source>
        <dbReference type="SAM" id="MobiDB-lite"/>
    </source>
</evidence>
<gene>
    <name evidence="2" type="ORF">CUJ89_21075</name>
</gene>